<evidence type="ECO:0000313" key="5">
    <source>
        <dbReference type="EMBL" id="MBE9075841.1"/>
    </source>
</evidence>
<accession>A0A8J7AKN3</accession>
<dbReference type="InterPro" id="IPR020449">
    <property type="entry name" value="Tscrpt_reg_AraC-type_HTH"/>
</dbReference>
<reference evidence="5" key="1">
    <citation type="submission" date="2020-10" db="EMBL/GenBank/DDBJ databases">
        <authorList>
            <person name="Castelo-Branco R."/>
            <person name="Eusebio N."/>
            <person name="Adriana R."/>
            <person name="Vieira A."/>
            <person name="Brugerolle De Fraissinette N."/>
            <person name="Rezende De Castro R."/>
            <person name="Schneider M.P."/>
            <person name="Vasconcelos V."/>
            <person name="Leao P.N."/>
        </authorList>
    </citation>
    <scope>NUCLEOTIDE SEQUENCE</scope>
    <source>
        <strain evidence="5">LEGE 07310</strain>
    </source>
</reference>
<gene>
    <name evidence="5" type="ORF">IQ241_00760</name>
</gene>
<dbReference type="Gene3D" id="1.10.10.60">
    <property type="entry name" value="Homeodomain-like"/>
    <property type="match status" value="2"/>
</dbReference>
<evidence type="ECO:0000256" key="1">
    <source>
        <dbReference type="ARBA" id="ARBA00023015"/>
    </source>
</evidence>
<dbReference type="InterPro" id="IPR053142">
    <property type="entry name" value="PchR_regulatory_protein"/>
</dbReference>
<keyword evidence="6" id="KW-1185">Reference proteome</keyword>
<dbReference type="PROSITE" id="PS00041">
    <property type="entry name" value="HTH_ARAC_FAMILY_1"/>
    <property type="match status" value="1"/>
</dbReference>
<dbReference type="Pfam" id="PF12833">
    <property type="entry name" value="HTH_18"/>
    <property type="match status" value="1"/>
</dbReference>
<keyword evidence="3" id="KW-0804">Transcription</keyword>
<dbReference type="SMART" id="SM00342">
    <property type="entry name" value="HTH_ARAC"/>
    <property type="match status" value="1"/>
</dbReference>
<evidence type="ECO:0000313" key="6">
    <source>
        <dbReference type="Proteomes" id="UP000636505"/>
    </source>
</evidence>
<evidence type="ECO:0000256" key="2">
    <source>
        <dbReference type="ARBA" id="ARBA00023125"/>
    </source>
</evidence>
<dbReference type="EMBL" id="JADEXG010000001">
    <property type="protein sequence ID" value="MBE9075841.1"/>
    <property type="molecule type" value="Genomic_DNA"/>
</dbReference>
<comment type="caution">
    <text evidence="5">The sequence shown here is derived from an EMBL/GenBank/DDBJ whole genome shotgun (WGS) entry which is preliminary data.</text>
</comment>
<dbReference type="PANTHER" id="PTHR47893:SF1">
    <property type="entry name" value="REGULATORY PROTEIN PCHR"/>
    <property type="match status" value="1"/>
</dbReference>
<protein>
    <submittedName>
        <fullName evidence="5">Helix-turn-helix transcriptional regulator</fullName>
    </submittedName>
</protein>
<dbReference type="SUPFAM" id="SSF46689">
    <property type="entry name" value="Homeodomain-like"/>
    <property type="match status" value="2"/>
</dbReference>
<dbReference type="Proteomes" id="UP000636505">
    <property type="component" value="Unassembled WGS sequence"/>
</dbReference>
<dbReference type="AlphaFoldDB" id="A0A8J7AKN3"/>
<keyword evidence="2" id="KW-0238">DNA-binding</keyword>
<dbReference type="InterPro" id="IPR018060">
    <property type="entry name" value="HTH_AraC"/>
</dbReference>
<proteinExistence type="predicted"/>
<organism evidence="5 6">
    <name type="scientific">Vasconcelosia minhoensis LEGE 07310</name>
    <dbReference type="NCBI Taxonomy" id="915328"/>
    <lineage>
        <taxon>Bacteria</taxon>
        <taxon>Bacillati</taxon>
        <taxon>Cyanobacteriota</taxon>
        <taxon>Cyanophyceae</taxon>
        <taxon>Nodosilineales</taxon>
        <taxon>Cymatolegaceae</taxon>
        <taxon>Vasconcelosia</taxon>
        <taxon>Vasconcelosia minhoensis</taxon>
    </lineage>
</organism>
<dbReference type="GO" id="GO:0043565">
    <property type="term" value="F:sequence-specific DNA binding"/>
    <property type="evidence" value="ECO:0007669"/>
    <property type="project" value="InterPro"/>
</dbReference>
<dbReference type="PANTHER" id="PTHR47893">
    <property type="entry name" value="REGULATORY PROTEIN PCHR"/>
    <property type="match status" value="1"/>
</dbReference>
<dbReference type="GO" id="GO:0003700">
    <property type="term" value="F:DNA-binding transcription factor activity"/>
    <property type="evidence" value="ECO:0007669"/>
    <property type="project" value="InterPro"/>
</dbReference>
<dbReference type="InterPro" id="IPR009057">
    <property type="entry name" value="Homeodomain-like_sf"/>
</dbReference>
<evidence type="ECO:0000259" key="4">
    <source>
        <dbReference type="PROSITE" id="PS01124"/>
    </source>
</evidence>
<keyword evidence="1" id="KW-0805">Transcription regulation</keyword>
<name>A0A8J7AKN3_9CYAN</name>
<dbReference type="RefSeq" id="WP_193904492.1">
    <property type="nucleotide sequence ID" value="NZ_JADEXG010000001.1"/>
</dbReference>
<evidence type="ECO:0000256" key="3">
    <source>
        <dbReference type="ARBA" id="ARBA00023163"/>
    </source>
</evidence>
<feature type="domain" description="HTH araC/xylS-type" evidence="4">
    <location>
        <begin position="230"/>
        <end position="328"/>
    </location>
</feature>
<dbReference type="PRINTS" id="PR00032">
    <property type="entry name" value="HTHARAC"/>
</dbReference>
<dbReference type="PROSITE" id="PS01124">
    <property type="entry name" value="HTH_ARAC_FAMILY_2"/>
    <property type="match status" value="1"/>
</dbReference>
<sequence length="336" mass="38013">MAITFSQEDYLEIIERSYEASVTSVPNSQQPLDLTWAYPQELGSGYLRTVRIREGIVLDIADYRPHEDLVVASEDREHPLELCFVLTGVAASELTSIRAGQHGFCGSGMAPGEVYQKTAHRREFEVSIHIDPTLLGQWITGYSGELPNSLSHLIKPSDCTYYSQVCTTHSAMQQVIQQILQCPFQGFTQRMYLESKIWELMTLQLAQLPDTDEPHQTAKPLKPDDVERIHYAKEILVSRLNDPPTLIELARLAGINDCKLKAGFRQVFGTTVFGYLHDCRMEKSRQLLEAGEMSVSNAAQAVGYANRSHFAIAFRKKFGINPSAYRKRQPHFWQTS</sequence>
<dbReference type="InterPro" id="IPR018062">
    <property type="entry name" value="HTH_AraC-typ_CS"/>
</dbReference>